<dbReference type="OrthoDB" id="7710585at2"/>
<dbReference type="AlphaFoldDB" id="A0A1B1A259"/>
<dbReference type="EMBL" id="CP015230">
    <property type="protein sequence ID" value="ANP40606.1"/>
    <property type="molecule type" value="Genomic_DNA"/>
</dbReference>
<dbReference type="KEGG" id="rmb:K529_007505"/>
<accession>A0A1B1A259</accession>
<protein>
    <submittedName>
        <fullName evidence="2">Transposase</fullName>
    </submittedName>
</protein>
<name>A0A1B1A259_9RHOB</name>
<dbReference type="InterPro" id="IPR022225">
    <property type="entry name" value="Phage_tail_fibre_N"/>
</dbReference>
<dbReference type="RefSeq" id="WP_005635532.1">
    <property type="nucleotide sequence ID" value="NZ_CP015230.1"/>
</dbReference>
<dbReference type="Pfam" id="PF12571">
    <property type="entry name" value="Phage_tail_fib"/>
    <property type="match status" value="1"/>
</dbReference>
<sequence>MPTTLLTDIAEAKLTAAAGSGTQVAITHIALGDGNGGNYGPGFGQTALQRELARQPIETRHIVGNNAWRVKAEFGPETPSFFVREMGFFDADGDLIAIWAGDDVVARQTGAITYLVDHVLSFTRVQDGLVIVNAPDDVVFDLAVTTGTAIANLQLEQLRQADAIRKAEGTFFI</sequence>
<proteinExistence type="predicted"/>
<dbReference type="Proteomes" id="UP000013243">
    <property type="component" value="Chromosome"/>
</dbReference>
<dbReference type="GeneID" id="28249667"/>
<organism evidence="2 3">
    <name type="scientific">Tritonibacter mobilis F1926</name>
    <dbReference type="NCBI Taxonomy" id="1265309"/>
    <lineage>
        <taxon>Bacteria</taxon>
        <taxon>Pseudomonadati</taxon>
        <taxon>Pseudomonadota</taxon>
        <taxon>Alphaproteobacteria</taxon>
        <taxon>Rhodobacterales</taxon>
        <taxon>Paracoccaceae</taxon>
        <taxon>Tritonibacter</taxon>
    </lineage>
</organism>
<gene>
    <name evidence="2" type="ORF">K529_007505</name>
</gene>
<evidence type="ECO:0000259" key="1">
    <source>
        <dbReference type="Pfam" id="PF12571"/>
    </source>
</evidence>
<evidence type="ECO:0000313" key="2">
    <source>
        <dbReference type="EMBL" id="ANP40606.1"/>
    </source>
</evidence>
<feature type="domain" description="Phage tail fibre protein N-terminal" evidence="1">
    <location>
        <begin position="4"/>
        <end position="99"/>
    </location>
</feature>
<dbReference type="STRING" id="1265309.K529_007505"/>
<evidence type="ECO:0000313" key="3">
    <source>
        <dbReference type="Proteomes" id="UP000013243"/>
    </source>
</evidence>
<reference evidence="2 3" key="1">
    <citation type="journal article" date="2016" name="ISME J.">
        <title>Global occurrence and heterogeneity of the Roseobacter-clade species Ruegeria mobilis.</title>
        <authorList>
            <person name="Sonnenschein E."/>
            <person name="Gram L."/>
        </authorList>
    </citation>
    <scope>NUCLEOTIDE SEQUENCE [LARGE SCALE GENOMIC DNA]</scope>
    <source>
        <strain evidence="2 3">F1926</strain>
    </source>
</reference>